<keyword evidence="1" id="KW-0812">Transmembrane</keyword>
<sequence>MISDTTDPTALLPPDHPDRLKVTPDSGGLRYVFNQLIGTATALLYPHVQSRSPKNAIPLPEHAKRAPNRYMSLFFSALSSPLVFGPASAFTFPQNNKSYPFWREFMALEFGKIAIQNKLKEHSRSLAWIPLANTRGYLISILIAMGFVTDGSIDWLNVLRVYKD</sequence>
<evidence type="ECO:0000313" key="3">
    <source>
        <dbReference type="Proteomes" id="UP000765509"/>
    </source>
</evidence>
<evidence type="ECO:0000313" key="2">
    <source>
        <dbReference type="EMBL" id="MBW0533417.1"/>
    </source>
</evidence>
<dbReference type="EMBL" id="AVOT02038521">
    <property type="protein sequence ID" value="MBW0533417.1"/>
    <property type="molecule type" value="Genomic_DNA"/>
</dbReference>
<comment type="caution">
    <text evidence="2">The sequence shown here is derived from an EMBL/GenBank/DDBJ whole genome shotgun (WGS) entry which is preliminary data.</text>
</comment>
<evidence type="ECO:0000256" key="1">
    <source>
        <dbReference type="SAM" id="Phobius"/>
    </source>
</evidence>
<gene>
    <name evidence="2" type="ORF">O181_073132</name>
</gene>
<reference evidence="2" key="1">
    <citation type="submission" date="2021-03" db="EMBL/GenBank/DDBJ databases">
        <title>Draft genome sequence of rust myrtle Austropuccinia psidii MF-1, a brazilian biotype.</title>
        <authorList>
            <person name="Quecine M.C."/>
            <person name="Pachon D.M.R."/>
            <person name="Bonatelli M.L."/>
            <person name="Correr F.H."/>
            <person name="Franceschini L.M."/>
            <person name="Leite T.F."/>
            <person name="Margarido G.R.A."/>
            <person name="Almeida C.A."/>
            <person name="Ferrarezi J.A."/>
            <person name="Labate C.A."/>
        </authorList>
    </citation>
    <scope>NUCLEOTIDE SEQUENCE</scope>
    <source>
        <strain evidence="2">MF-1</strain>
    </source>
</reference>
<name>A0A9Q3FAN6_9BASI</name>
<keyword evidence="1" id="KW-0472">Membrane</keyword>
<accession>A0A9Q3FAN6</accession>
<dbReference type="AlphaFoldDB" id="A0A9Q3FAN6"/>
<protein>
    <submittedName>
        <fullName evidence="2">Uncharacterized protein</fullName>
    </submittedName>
</protein>
<proteinExistence type="predicted"/>
<feature type="transmembrane region" description="Helical" evidence="1">
    <location>
        <begin position="73"/>
        <end position="92"/>
    </location>
</feature>
<dbReference type="Proteomes" id="UP000765509">
    <property type="component" value="Unassembled WGS sequence"/>
</dbReference>
<organism evidence="2 3">
    <name type="scientific">Austropuccinia psidii MF-1</name>
    <dbReference type="NCBI Taxonomy" id="1389203"/>
    <lineage>
        <taxon>Eukaryota</taxon>
        <taxon>Fungi</taxon>
        <taxon>Dikarya</taxon>
        <taxon>Basidiomycota</taxon>
        <taxon>Pucciniomycotina</taxon>
        <taxon>Pucciniomycetes</taxon>
        <taxon>Pucciniales</taxon>
        <taxon>Sphaerophragmiaceae</taxon>
        <taxon>Austropuccinia</taxon>
    </lineage>
</organism>
<feature type="transmembrane region" description="Helical" evidence="1">
    <location>
        <begin position="137"/>
        <end position="159"/>
    </location>
</feature>
<keyword evidence="1" id="KW-1133">Transmembrane helix</keyword>
<keyword evidence="3" id="KW-1185">Reference proteome</keyword>